<reference evidence="1" key="1">
    <citation type="submission" date="2019-11" db="UniProtKB">
        <authorList>
            <consortium name="WormBaseParasite"/>
        </authorList>
    </citation>
    <scope>IDENTIFICATION</scope>
</reference>
<name>A0A5K3FVJ4_MESCO</name>
<protein>
    <submittedName>
        <fullName evidence="1">Uncharacterized protein</fullName>
    </submittedName>
</protein>
<accession>A0A5K3FVJ4</accession>
<evidence type="ECO:0000313" key="1">
    <source>
        <dbReference type="WBParaSite" id="MCU_012216-RA"/>
    </source>
</evidence>
<organism evidence="1">
    <name type="scientific">Mesocestoides corti</name>
    <name type="common">Flatworm</name>
    <dbReference type="NCBI Taxonomy" id="53468"/>
    <lineage>
        <taxon>Eukaryota</taxon>
        <taxon>Metazoa</taxon>
        <taxon>Spiralia</taxon>
        <taxon>Lophotrochozoa</taxon>
        <taxon>Platyhelminthes</taxon>
        <taxon>Cestoda</taxon>
        <taxon>Eucestoda</taxon>
        <taxon>Cyclophyllidea</taxon>
        <taxon>Mesocestoididae</taxon>
        <taxon>Mesocestoides</taxon>
    </lineage>
</organism>
<sequence length="79" mass="8602">MFIEMPLLKMESLATGVGDGRLFGVSVWWKLREIEMWLGSGSTATGNDVEEEEDEKVDDGARVDILKGAIATVDLSTIA</sequence>
<dbReference type="AlphaFoldDB" id="A0A5K3FVJ4"/>
<proteinExistence type="predicted"/>
<dbReference type="WBParaSite" id="MCU_012216-RA">
    <property type="protein sequence ID" value="MCU_012216-RA"/>
    <property type="gene ID" value="MCU_012216"/>
</dbReference>